<gene>
    <name evidence="2" type="ORF">HNQ51_001941</name>
</gene>
<dbReference type="RefSeq" id="WP_175423531.1">
    <property type="nucleotide sequence ID" value="NZ_CP040709.1"/>
</dbReference>
<accession>A0A840S0M7</accession>
<dbReference type="AlphaFoldDB" id="A0A840S0M7"/>
<dbReference type="PROSITE" id="PS50042">
    <property type="entry name" value="CNMP_BINDING_3"/>
    <property type="match status" value="1"/>
</dbReference>
<dbReference type="PANTHER" id="PTHR24567:SF74">
    <property type="entry name" value="HTH-TYPE TRANSCRIPTIONAL REGULATOR ARCR"/>
    <property type="match status" value="1"/>
</dbReference>
<dbReference type="SUPFAM" id="SSF51206">
    <property type="entry name" value="cAMP-binding domain-like"/>
    <property type="match status" value="1"/>
</dbReference>
<evidence type="ECO:0000313" key="2">
    <source>
        <dbReference type="EMBL" id="MBB5204627.1"/>
    </source>
</evidence>
<dbReference type="CDD" id="cd00038">
    <property type="entry name" value="CAP_ED"/>
    <property type="match status" value="1"/>
</dbReference>
<dbReference type="Proteomes" id="UP000554837">
    <property type="component" value="Unassembled WGS sequence"/>
</dbReference>
<evidence type="ECO:0000313" key="3">
    <source>
        <dbReference type="Proteomes" id="UP000554837"/>
    </source>
</evidence>
<dbReference type="SMART" id="SM00100">
    <property type="entry name" value="cNMP"/>
    <property type="match status" value="1"/>
</dbReference>
<sequence>MSGSRTRSLQEAPGLAQLAVQMLTEEGPISPFSRADAEQLLPYLRLVDVPKGATLMQEGDQLHTGHLLLVLEGQISVHTVVAGASIEVAVVGPGDLLGEVALLDGGPRTASCSALSEAKVAALGRQALHQLLQVNPAVAAHLLAALGRRMAGRIRELDAQLEMYMQLVGEQQQR</sequence>
<dbReference type="GO" id="GO:0005829">
    <property type="term" value="C:cytosol"/>
    <property type="evidence" value="ECO:0007669"/>
    <property type="project" value="TreeGrafter"/>
</dbReference>
<dbReference type="EMBL" id="JACHHO010000002">
    <property type="protein sequence ID" value="MBB5204627.1"/>
    <property type="molecule type" value="Genomic_DNA"/>
</dbReference>
<dbReference type="PANTHER" id="PTHR24567">
    <property type="entry name" value="CRP FAMILY TRANSCRIPTIONAL REGULATORY PROTEIN"/>
    <property type="match status" value="1"/>
</dbReference>
<dbReference type="Gene3D" id="2.60.120.10">
    <property type="entry name" value="Jelly Rolls"/>
    <property type="match status" value="1"/>
</dbReference>
<dbReference type="InterPro" id="IPR014710">
    <property type="entry name" value="RmlC-like_jellyroll"/>
</dbReference>
<feature type="domain" description="Cyclic nucleotide-binding" evidence="1">
    <location>
        <begin position="67"/>
        <end position="149"/>
    </location>
</feature>
<protein>
    <submittedName>
        <fullName evidence="2">CRP-like cAMP-binding protein</fullName>
    </submittedName>
</protein>
<comment type="caution">
    <text evidence="2">The sequence shown here is derived from an EMBL/GenBank/DDBJ whole genome shotgun (WGS) entry which is preliminary data.</text>
</comment>
<organism evidence="2 3">
    <name type="scientific">Inhella inkyongensis</name>
    <dbReference type="NCBI Taxonomy" id="392593"/>
    <lineage>
        <taxon>Bacteria</taxon>
        <taxon>Pseudomonadati</taxon>
        <taxon>Pseudomonadota</taxon>
        <taxon>Betaproteobacteria</taxon>
        <taxon>Burkholderiales</taxon>
        <taxon>Sphaerotilaceae</taxon>
        <taxon>Inhella</taxon>
    </lineage>
</organism>
<dbReference type="InterPro" id="IPR050397">
    <property type="entry name" value="Env_Response_Regulators"/>
</dbReference>
<dbReference type="InterPro" id="IPR018490">
    <property type="entry name" value="cNMP-bd_dom_sf"/>
</dbReference>
<evidence type="ECO:0000259" key="1">
    <source>
        <dbReference type="PROSITE" id="PS50042"/>
    </source>
</evidence>
<dbReference type="Pfam" id="PF00027">
    <property type="entry name" value="cNMP_binding"/>
    <property type="match status" value="1"/>
</dbReference>
<dbReference type="GO" id="GO:0003700">
    <property type="term" value="F:DNA-binding transcription factor activity"/>
    <property type="evidence" value="ECO:0007669"/>
    <property type="project" value="TreeGrafter"/>
</dbReference>
<name>A0A840S0M7_9BURK</name>
<reference evidence="2 3" key="1">
    <citation type="submission" date="2020-08" db="EMBL/GenBank/DDBJ databases">
        <title>Genomic Encyclopedia of Type Strains, Phase IV (KMG-IV): sequencing the most valuable type-strain genomes for metagenomic binning, comparative biology and taxonomic classification.</title>
        <authorList>
            <person name="Goeker M."/>
        </authorList>
    </citation>
    <scope>NUCLEOTIDE SEQUENCE [LARGE SCALE GENOMIC DNA]</scope>
    <source>
        <strain evidence="2 3">DSM 23958</strain>
    </source>
</reference>
<dbReference type="InterPro" id="IPR000595">
    <property type="entry name" value="cNMP-bd_dom"/>
</dbReference>
<proteinExistence type="predicted"/>
<keyword evidence="3" id="KW-1185">Reference proteome</keyword>